<feature type="compositionally biased region" description="Basic and acidic residues" evidence="1">
    <location>
        <begin position="692"/>
        <end position="706"/>
    </location>
</feature>
<organism evidence="2 3">
    <name type="scientific">Cyphellophora attinorum</name>
    <dbReference type="NCBI Taxonomy" id="1664694"/>
    <lineage>
        <taxon>Eukaryota</taxon>
        <taxon>Fungi</taxon>
        <taxon>Dikarya</taxon>
        <taxon>Ascomycota</taxon>
        <taxon>Pezizomycotina</taxon>
        <taxon>Eurotiomycetes</taxon>
        <taxon>Chaetothyriomycetidae</taxon>
        <taxon>Chaetothyriales</taxon>
        <taxon>Cyphellophoraceae</taxon>
        <taxon>Cyphellophora</taxon>
    </lineage>
</organism>
<dbReference type="OrthoDB" id="6339427at2759"/>
<feature type="region of interest" description="Disordered" evidence="1">
    <location>
        <begin position="1"/>
        <end position="120"/>
    </location>
</feature>
<feature type="compositionally biased region" description="Polar residues" evidence="1">
    <location>
        <begin position="24"/>
        <end position="45"/>
    </location>
</feature>
<feature type="region of interest" description="Disordered" evidence="1">
    <location>
        <begin position="649"/>
        <end position="706"/>
    </location>
</feature>
<feature type="compositionally biased region" description="Low complexity" evidence="1">
    <location>
        <begin position="673"/>
        <end position="687"/>
    </location>
</feature>
<sequence length="1101" mass="120436">MIDDESELSDAASMDNYDGDRSKSTSMATSSQEFSNTGRLTSRVTPSRLARRTQGFYQESDANGSDDDTVQTAEGRGKVGTRLASPAGPSLRSAKRIMSSYQESDADDSDDGPIKMNRTKRKSASPFFIPALSSRKRKQPTPVFRGGKRRKLEFQPWDEDSDLEGDIEKLVLQHDPNMQVVKMEDLDCSPFEKLLPNDLDLVNLSAASNRFSETIHPQNSSVWSSRFLNKFDHPLIDNTNQFCAAYKERSLVLESFINFKDGTDPRLEPQLTILLDMVLEAFNPRNPWEKPPATSKNLALLQNADSRWMREFLSTALFNNCHPSNQKPFGDPHRVFDALQLTFSYLLLSPAYKMAKVTTFYRDDYDISRVYNWNASFGTLYARLPDEPAAKPSKLFPNLPVPKATRKYRLDTHTLLHIRNFWHRHMITDMMAQPLRGDIEENTYSHAVQKLADLDHIPKAWAKSLLPAPAATYRALSGTKSHIDTSRQPEPTLIAREMPPKRKWCGFYSTMRPWPNSSNLKLALTGFVDEQTDAANWSHIDPLTLDLRFSSSNTEVVYLDRGSTDQRAAEFLQPGIGNQQKTIKGIKRKGEATTLWPQTFADIPIFKHTVPSPAEAQELETQGYGKTWFVKGIAPFMDINAEIRKANGADVGDDRGRKAGKCPPGGSLRPVMSSLANANISSSSLPSGDNDQASREGGDADNRKAGSIQDKDILSLKHRYLSMRVRGVVHPLPWQHPDGAATTGDGSVMDDPFVSTTKRSKPLSRMVPPMPVPGFHRVVLVFYMPSLAQAVQQLEHCFEEYGNSFGVSISAQMDNDAVAGIMAGLANGNVAAANAAANAATINAATGGAPESAADNDSQINDKVVKLLTKHLHGLVTRKEAEIVAADEANRRKREASVASAANGRSGSDAAVSGSSLTALTSSEVWTPGLLEYLELNLHPDGQISWEDIDYAYAYEGAICPGGNVMLGRWWRIGADGLSEEVHSIGGEVDFAGAGVPDGMDRARGKGFDYWQQGGQGEGTADTGSAHAATFGVASAGPSNAATESSFATPPATPGAVLGDYIEDAEDVGFAAAAVAADSAVHNKDLDRGPFVFWTMRDDED</sequence>
<dbReference type="RefSeq" id="XP_018005806.1">
    <property type="nucleotide sequence ID" value="XM_018144419.1"/>
</dbReference>
<reference evidence="2 3" key="1">
    <citation type="submission" date="2015-06" db="EMBL/GenBank/DDBJ databases">
        <title>Draft genome of the ant-associated black yeast Phialophora attae CBS 131958.</title>
        <authorList>
            <person name="Moreno L.F."/>
            <person name="Stielow B.J."/>
            <person name="de Hoog S."/>
            <person name="Vicente V.A."/>
            <person name="Weiss V.A."/>
            <person name="de Vries M."/>
            <person name="Cruz L.M."/>
            <person name="Souza E.M."/>
        </authorList>
    </citation>
    <scope>NUCLEOTIDE SEQUENCE [LARGE SCALE GENOMIC DNA]</scope>
    <source>
        <strain evidence="2 3">CBS 131958</strain>
    </source>
</reference>
<dbReference type="STRING" id="1664694.A0A0N1HYE6"/>
<dbReference type="AlphaFoldDB" id="A0A0N1HYE6"/>
<evidence type="ECO:0000313" key="3">
    <source>
        <dbReference type="Proteomes" id="UP000038010"/>
    </source>
</evidence>
<evidence type="ECO:0000256" key="1">
    <source>
        <dbReference type="SAM" id="MobiDB-lite"/>
    </source>
</evidence>
<keyword evidence="3" id="KW-1185">Reference proteome</keyword>
<protein>
    <submittedName>
        <fullName evidence="2">Uncharacterized protein</fullName>
    </submittedName>
</protein>
<accession>A0A0N1HYE6</accession>
<dbReference type="GeneID" id="28736288"/>
<gene>
    <name evidence="2" type="ORF">AB675_428</name>
</gene>
<dbReference type="VEuPathDB" id="FungiDB:AB675_428"/>
<name>A0A0N1HYE6_9EURO</name>
<comment type="caution">
    <text evidence="2">The sequence shown here is derived from an EMBL/GenBank/DDBJ whole genome shotgun (WGS) entry which is preliminary data.</text>
</comment>
<dbReference type="Proteomes" id="UP000038010">
    <property type="component" value="Unassembled WGS sequence"/>
</dbReference>
<proteinExistence type="predicted"/>
<evidence type="ECO:0000313" key="2">
    <source>
        <dbReference type="EMBL" id="KPI45843.1"/>
    </source>
</evidence>
<dbReference type="EMBL" id="LFJN01000001">
    <property type="protein sequence ID" value="KPI45843.1"/>
    <property type="molecule type" value="Genomic_DNA"/>
</dbReference>